<feature type="domain" description="Olfactomedin-like" evidence="5">
    <location>
        <begin position="5"/>
        <end position="261"/>
    </location>
</feature>
<proteinExistence type="predicted"/>
<feature type="compositionally biased region" description="Basic and acidic residues" evidence="4">
    <location>
        <begin position="267"/>
        <end position="276"/>
    </location>
</feature>
<feature type="region of interest" description="Disordered" evidence="4">
    <location>
        <begin position="261"/>
        <end position="281"/>
    </location>
</feature>
<dbReference type="SMART" id="SM00284">
    <property type="entry name" value="OLF"/>
    <property type="match status" value="1"/>
</dbReference>
<evidence type="ECO:0000313" key="7">
    <source>
        <dbReference type="Proteomes" id="UP001458880"/>
    </source>
</evidence>
<dbReference type="EMBL" id="JASPKY010000118">
    <property type="protein sequence ID" value="KAK9736143.1"/>
    <property type="molecule type" value="Genomic_DNA"/>
</dbReference>
<dbReference type="PROSITE" id="PS51132">
    <property type="entry name" value="OLF"/>
    <property type="match status" value="1"/>
</dbReference>
<evidence type="ECO:0000259" key="5">
    <source>
        <dbReference type="PROSITE" id="PS51132"/>
    </source>
</evidence>
<evidence type="ECO:0000256" key="4">
    <source>
        <dbReference type="SAM" id="MobiDB-lite"/>
    </source>
</evidence>
<comment type="caution">
    <text evidence="3">Lacks conserved residue(s) required for the propagation of feature annotation.</text>
</comment>
<dbReference type="PANTHER" id="PTHR23192:SF85">
    <property type="entry name" value="GLIOMEDIN"/>
    <property type="match status" value="1"/>
</dbReference>
<evidence type="ECO:0000313" key="6">
    <source>
        <dbReference type="EMBL" id="KAK9736143.1"/>
    </source>
</evidence>
<dbReference type="AlphaFoldDB" id="A0AAW1LQ41"/>
<reference evidence="6 7" key="1">
    <citation type="journal article" date="2024" name="BMC Genomics">
        <title>De novo assembly and annotation of Popillia japonica's genome with initial clues to its potential as an invasive pest.</title>
        <authorList>
            <person name="Cucini C."/>
            <person name="Boschi S."/>
            <person name="Funari R."/>
            <person name="Cardaioli E."/>
            <person name="Iannotti N."/>
            <person name="Marturano G."/>
            <person name="Paoli F."/>
            <person name="Bruttini M."/>
            <person name="Carapelli A."/>
            <person name="Frati F."/>
            <person name="Nardi F."/>
        </authorList>
    </citation>
    <scope>NUCLEOTIDE SEQUENCE [LARGE SCALE GENOMIC DNA]</scope>
    <source>
        <strain evidence="6">DMR45628</strain>
    </source>
</reference>
<dbReference type="InterPro" id="IPR050605">
    <property type="entry name" value="Olfactomedin-like_domain"/>
</dbReference>
<dbReference type="Pfam" id="PF02191">
    <property type="entry name" value="OLF"/>
    <property type="match status" value="1"/>
</dbReference>
<evidence type="ECO:0000256" key="2">
    <source>
        <dbReference type="ARBA" id="ARBA00022525"/>
    </source>
</evidence>
<dbReference type="InterPro" id="IPR003112">
    <property type="entry name" value="Olfac-like_dom"/>
</dbReference>
<organism evidence="6 7">
    <name type="scientific">Popillia japonica</name>
    <name type="common">Japanese beetle</name>
    <dbReference type="NCBI Taxonomy" id="7064"/>
    <lineage>
        <taxon>Eukaryota</taxon>
        <taxon>Metazoa</taxon>
        <taxon>Ecdysozoa</taxon>
        <taxon>Arthropoda</taxon>
        <taxon>Hexapoda</taxon>
        <taxon>Insecta</taxon>
        <taxon>Pterygota</taxon>
        <taxon>Neoptera</taxon>
        <taxon>Endopterygota</taxon>
        <taxon>Coleoptera</taxon>
        <taxon>Polyphaga</taxon>
        <taxon>Scarabaeiformia</taxon>
        <taxon>Scarabaeidae</taxon>
        <taxon>Rutelinae</taxon>
        <taxon>Popillia</taxon>
    </lineage>
</organism>
<dbReference type="GO" id="GO:0005615">
    <property type="term" value="C:extracellular space"/>
    <property type="evidence" value="ECO:0007669"/>
    <property type="project" value="TreeGrafter"/>
</dbReference>
<accession>A0AAW1LQ41</accession>
<name>A0AAW1LQ41_POPJA</name>
<dbReference type="Proteomes" id="UP001458880">
    <property type="component" value="Unassembled WGS sequence"/>
</dbReference>
<comment type="subcellular location">
    <subcellularLocation>
        <location evidence="1">Secreted</location>
    </subcellularLocation>
</comment>
<evidence type="ECO:0000256" key="1">
    <source>
        <dbReference type="ARBA" id="ARBA00004613"/>
    </source>
</evidence>
<protein>
    <submittedName>
        <fullName evidence="6">Olfactomedin-like domain</fullName>
    </submittedName>
</protein>
<dbReference type="SUPFAM" id="SSF63825">
    <property type="entry name" value="YWTD domain"/>
    <property type="match status" value="1"/>
</dbReference>
<sequence length="293" mass="34155">MLIRRCKKDCLLYAIGKPVYHRFTNETYGSWMRDLNVQEGDKYWSTKEGNYSYLFEFANKIDFRKDNPTNSYMLDPQFRGNAHVVFNGSFYYVSRYDSKIIKFNLNTRKKMEESIPDLDSTGPSLYKAGFNFMDLNIDDNGLWVIFGIPTGDAENSNNTGVMKMDPNTLQIQYIWNISLNHQKFGEMFIACGVLYAVDSVQDRNSKIRFALDLYKNRILDVNLAFTNPFKNTTTVGYNYKNKELYTWDRGNQLTYPVRYNEMSSHSSGKEERHEPPEPETQALTGVEVNNNFL</sequence>
<gene>
    <name evidence="6" type="ORF">QE152_g12804</name>
</gene>
<keyword evidence="2" id="KW-0964">Secreted</keyword>
<dbReference type="PANTHER" id="PTHR23192">
    <property type="entry name" value="OLFACTOMEDIN-RELATED"/>
    <property type="match status" value="1"/>
</dbReference>
<dbReference type="GO" id="GO:0007165">
    <property type="term" value="P:signal transduction"/>
    <property type="evidence" value="ECO:0007669"/>
    <property type="project" value="TreeGrafter"/>
</dbReference>
<evidence type="ECO:0000256" key="3">
    <source>
        <dbReference type="PROSITE-ProRule" id="PRU00446"/>
    </source>
</evidence>
<keyword evidence="7" id="KW-1185">Reference proteome</keyword>
<comment type="caution">
    <text evidence="6">The sequence shown here is derived from an EMBL/GenBank/DDBJ whole genome shotgun (WGS) entry which is preliminary data.</text>
</comment>